<evidence type="ECO:0000256" key="5">
    <source>
        <dbReference type="SAM" id="Phobius"/>
    </source>
</evidence>
<feature type="chain" id="PRO_5046659211" evidence="6">
    <location>
        <begin position="25"/>
        <end position="340"/>
    </location>
</feature>
<feature type="domain" description="Sugar phosphate transporter" evidence="7">
    <location>
        <begin position="10"/>
        <end position="327"/>
    </location>
</feature>
<comment type="subcellular location">
    <subcellularLocation>
        <location evidence="1">Membrane</location>
        <topology evidence="1">Multi-pass membrane protein</topology>
    </subcellularLocation>
</comment>
<feature type="signal peptide" evidence="6">
    <location>
        <begin position="1"/>
        <end position="24"/>
    </location>
</feature>
<protein>
    <submittedName>
        <fullName evidence="8">Solute carrier family protein</fullName>
    </submittedName>
</protein>
<keyword evidence="3 5" id="KW-1133">Transmembrane helix</keyword>
<dbReference type="InterPro" id="IPR004853">
    <property type="entry name" value="Sugar_P_trans_dom"/>
</dbReference>
<dbReference type="InterPro" id="IPR050186">
    <property type="entry name" value="TPT_transporter"/>
</dbReference>
<reference evidence="8 9" key="1">
    <citation type="submission" date="2024-03" db="EMBL/GenBank/DDBJ databases">
        <title>Aureococcus anophagefferens CCMP1851 and Kratosvirus quantuckense: Draft genome of a second virus-susceptible host strain in the model system.</title>
        <authorList>
            <person name="Chase E."/>
            <person name="Truchon A.R."/>
            <person name="Schepens W."/>
            <person name="Wilhelm S.W."/>
        </authorList>
    </citation>
    <scope>NUCLEOTIDE SEQUENCE [LARGE SCALE GENOMIC DNA]</scope>
    <source>
        <strain evidence="8 9">CCMP1851</strain>
    </source>
</reference>
<dbReference type="SUPFAM" id="SSF103481">
    <property type="entry name" value="Multidrug resistance efflux transporter EmrE"/>
    <property type="match status" value="2"/>
</dbReference>
<dbReference type="EMBL" id="JBBJCI010000031">
    <property type="protein sequence ID" value="KAK7254372.1"/>
    <property type="molecule type" value="Genomic_DNA"/>
</dbReference>
<feature type="transmembrane region" description="Helical" evidence="5">
    <location>
        <begin position="215"/>
        <end position="235"/>
    </location>
</feature>
<proteinExistence type="predicted"/>
<sequence length="340" mass="36240">MAGAPDSVALLLFFVFWRAPAPYAGNTKYNEYNKGALDAVGGKTAGMTMTVSTMQLGVCAAYAIVLWVLSFNPIKLCGLQTPDRQKLPGTKFTDILKTIPVGFCAAAAHSASVFALGGDPLFGQIVKAGEPVLSAIVNTIFYGKPPSLPKWCCLPIIVGGVAFASMKKVEGAYTLKFDMTALQFGLLANAFAAFKGSENKKLMTDKDIKARYGGVGNQYAVTEILAFLISLPVMFYTEGDMWPKFLELLKTSKELQFNLAMSGLAFYLYNELATMTIKTTGAVTASVANTAKRVIVLIYMAAITGKALTDEQKIGAGVAIGGVLIYSVIDDLLAPKKKAA</sequence>
<evidence type="ECO:0000256" key="4">
    <source>
        <dbReference type="ARBA" id="ARBA00023136"/>
    </source>
</evidence>
<feature type="transmembrane region" description="Helical" evidence="5">
    <location>
        <begin position="255"/>
        <end position="270"/>
    </location>
</feature>
<evidence type="ECO:0000256" key="3">
    <source>
        <dbReference type="ARBA" id="ARBA00022989"/>
    </source>
</evidence>
<keyword evidence="6" id="KW-0732">Signal</keyword>
<gene>
    <name evidence="8" type="ORF">SO694_00009538</name>
</gene>
<evidence type="ECO:0000256" key="1">
    <source>
        <dbReference type="ARBA" id="ARBA00004141"/>
    </source>
</evidence>
<dbReference type="Proteomes" id="UP001363151">
    <property type="component" value="Unassembled WGS sequence"/>
</dbReference>
<keyword evidence="2 5" id="KW-0812">Transmembrane</keyword>
<accession>A0ABR1GEI0</accession>
<comment type="caution">
    <text evidence="8">The sequence shown here is derived from an EMBL/GenBank/DDBJ whole genome shotgun (WGS) entry which is preliminary data.</text>
</comment>
<keyword evidence="9" id="KW-1185">Reference proteome</keyword>
<evidence type="ECO:0000259" key="7">
    <source>
        <dbReference type="Pfam" id="PF03151"/>
    </source>
</evidence>
<dbReference type="PANTHER" id="PTHR11132">
    <property type="entry name" value="SOLUTE CARRIER FAMILY 35"/>
    <property type="match status" value="1"/>
</dbReference>
<name>A0ABR1GEI0_AURAN</name>
<dbReference type="InterPro" id="IPR037185">
    <property type="entry name" value="EmrE-like"/>
</dbReference>
<evidence type="ECO:0000313" key="8">
    <source>
        <dbReference type="EMBL" id="KAK7254372.1"/>
    </source>
</evidence>
<evidence type="ECO:0000313" key="9">
    <source>
        <dbReference type="Proteomes" id="UP001363151"/>
    </source>
</evidence>
<keyword evidence="4 5" id="KW-0472">Membrane</keyword>
<dbReference type="Pfam" id="PF03151">
    <property type="entry name" value="TPT"/>
    <property type="match status" value="1"/>
</dbReference>
<feature type="transmembrane region" description="Helical" evidence="5">
    <location>
        <begin position="48"/>
        <end position="69"/>
    </location>
</feature>
<evidence type="ECO:0000256" key="6">
    <source>
        <dbReference type="SAM" id="SignalP"/>
    </source>
</evidence>
<evidence type="ECO:0000256" key="2">
    <source>
        <dbReference type="ARBA" id="ARBA00022692"/>
    </source>
</evidence>
<organism evidence="8 9">
    <name type="scientific">Aureococcus anophagefferens</name>
    <name type="common">Harmful bloom alga</name>
    <dbReference type="NCBI Taxonomy" id="44056"/>
    <lineage>
        <taxon>Eukaryota</taxon>
        <taxon>Sar</taxon>
        <taxon>Stramenopiles</taxon>
        <taxon>Ochrophyta</taxon>
        <taxon>Pelagophyceae</taxon>
        <taxon>Pelagomonadales</taxon>
        <taxon>Pelagomonadaceae</taxon>
        <taxon>Aureococcus</taxon>
    </lineage>
</organism>